<proteinExistence type="predicted"/>
<dbReference type="AlphaFoldDB" id="A0A9W9TA72"/>
<keyword evidence="3" id="KW-1185">Reference proteome</keyword>
<reference evidence="2" key="2">
    <citation type="journal article" date="2023" name="IMA Fungus">
        <title>Comparative genomic study of the Penicillium genus elucidates a diverse pangenome and 15 lateral gene transfer events.</title>
        <authorList>
            <person name="Petersen C."/>
            <person name="Sorensen T."/>
            <person name="Nielsen M.R."/>
            <person name="Sondergaard T.E."/>
            <person name="Sorensen J.L."/>
            <person name="Fitzpatrick D.A."/>
            <person name="Frisvad J.C."/>
            <person name="Nielsen K.L."/>
        </authorList>
    </citation>
    <scope>NUCLEOTIDE SEQUENCE</scope>
    <source>
        <strain evidence="2">IBT 19713</strain>
    </source>
</reference>
<protein>
    <submittedName>
        <fullName evidence="2">Uncharacterized protein</fullName>
    </submittedName>
</protein>
<feature type="region of interest" description="Disordered" evidence="1">
    <location>
        <begin position="247"/>
        <end position="273"/>
    </location>
</feature>
<reference evidence="2" key="1">
    <citation type="submission" date="2022-11" db="EMBL/GenBank/DDBJ databases">
        <authorList>
            <person name="Petersen C."/>
        </authorList>
    </citation>
    <scope>NUCLEOTIDE SEQUENCE</scope>
    <source>
        <strain evidence="2">IBT 19713</strain>
    </source>
</reference>
<dbReference type="OrthoDB" id="5429716at2759"/>
<dbReference type="RefSeq" id="XP_058325436.1">
    <property type="nucleotide sequence ID" value="XM_058479913.1"/>
</dbReference>
<gene>
    <name evidence="2" type="ORF">N7468_010618</name>
</gene>
<evidence type="ECO:0000313" key="3">
    <source>
        <dbReference type="Proteomes" id="UP001150941"/>
    </source>
</evidence>
<name>A0A9W9TA72_9EURO</name>
<accession>A0A9W9TA72</accession>
<feature type="compositionally biased region" description="Low complexity" evidence="1">
    <location>
        <begin position="260"/>
        <end position="273"/>
    </location>
</feature>
<sequence>MTTISHHDEQWTFFNNGPVTTTFTPAPTCLGTAEILLGTIGSENPYIMYSVQCDTTSFPNCVPTATATPSLAPEDDWSASVGSYYSPGLYCPSGWATVGQAGRDGDKPYTTSGAMSWGAKDRTPYFDYMPTLLAKNLQPSETVALCCPSGYTADILGGCYNTVPSYTPTQACAIDDTTIPVVGLSTAAITTDGTVTEKLATTRGLFTSQETYSVTWGSGARLADYLTPFHYVTAVTLIHHESDIPATSSAKDTSAGAPESTSSNAGAAATTSNAAARTGSQMGKWHGSTVFLGGSLAAAVLGAAIIL</sequence>
<organism evidence="2 3">
    <name type="scientific">Penicillium chermesinum</name>
    <dbReference type="NCBI Taxonomy" id="63820"/>
    <lineage>
        <taxon>Eukaryota</taxon>
        <taxon>Fungi</taxon>
        <taxon>Dikarya</taxon>
        <taxon>Ascomycota</taxon>
        <taxon>Pezizomycotina</taxon>
        <taxon>Eurotiomycetes</taxon>
        <taxon>Eurotiomycetidae</taxon>
        <taxon>Eurotiales</taxon>
        <taxon>Aspergillaceae</taxon>
        <taxon>Penicillium</taxon>
    </lineage>
</organism>
<comment type="caution">
    <text evidence="2">The sequence shown here is derived from an EMBL/GenBank/DDBJ whole genome shotgun (WGS) entry which is preliminary data.</text>
</comment>
<evidence type="ECO:0000256" key="1">
    <source>
        <dbReference type="SAM" id="MobiDB-lite"/>
    </source>
</evidence>
<dbReference type="EMBL" id="JAPQKS010000009">
    <property type="protein sequence ID" value="KAJ5214939.1"/>
    <property type="molecule type" value="Genomic_DNA"/>
</dbReference>
<dbReference type="Proteomes" id="UP001150941">
    <property type="component" value="Unassembled WGS sequence"/>
</dbReference>
<dbReference type="GeneID" id="83207217"/>
<evidence type="ECO:0000313" key="2">
    <source>
        <dbReference type="EMBL" id="KAJ5214939.1"/>
    </source>
</evidence>